<reference evidence="1 2" key="1">
    <citation type="submission" date="2019-04" db="EMBL/GenBank/DDBJ databases">
        <title>Microbes associate with the intestines of laboratory mice.</title>
        <authorList>
            <person name="Navarre W."/>
            <person name="Wong E."/>
            <person name="Huang K."/>
            <person name="Tropini C."/>
            <person name="Ng K."/>
            <person name="Yu B."/>
        </authorList>
    </citation>
    <scope>NUCLEOTIDE SEQUENCE [LARGE SCALE GENOMIC DNA]</scope>
    <source>
        <strain evidence="1 2">NM62_B4-13</strain>
    </source>
</reference>
<gene>
    <name evidence="1" type="ORF">E5352_03915</name>
</gene>
<dbReference type="RefSeq" id="WP_136003482.1">
    <property type="nucleotide sequence ID" value="NZ_SRYW01000003.1"/>
</dbReference>
<evidence type="ECO:0000313" key="2">
    <source>
        <dbReference type="Proteomes" id="UP000306631"/>
    </source>
</evidence>
<sequence length="63" mass="6967">MPSPDHDWLLAFDEELWRVYALDHHIAGLDTVLLARYAHLSGAQAARQFAADHAVVPVDACAK</sequence>
<dbReference type="EMBL" id="SRYW01000003">
    <property type="protein sequence ID" value="TGY35773.1"/>
    <property type="molecule type" value="Genomic_DNA"/>
</dbReference>
<protein>
    <submittedName>
        <fullName evidence="1">Uncharacterized protein</fullName>
    </submittedName>
</protein>
<comment type="caution">
    <text evidence="1">The sequence shown here is derived from an EMBL/GenBank/DDBJ whole genome shotgun (WGS) entry which is preliminary data.</text>
</comment>
<dbReference type="AlphaFoldDB" id="A0A4S2D599"/>
<proteinExistence type="predicted"/>
<organism evidence="1 2">
    <name type="scientific">Stenotrophomonas maltophilia</name>
    <name type="common">Pseudomonas maltophilia</name>
    <name type="synonym">Xanthomonas maltophilia</name>
    <dbReference type="NCBI Taxonomy" id="40324"/>
    <lineage>
        <taxon>Bacteria</taxon>
        <taxon>Pseudomonadati</taxon>
        <taxon>Pseudomonadota</taxon>
        <taxon>Gammaproteobacteria</taxon>
        <taxon>Lysobacterales</taxon>
        <taxon>Lysobacteraceae</taxon>
        <taxon>Stenotrophomonas</taxon>
        <taxon>Stenotrophomonas maltophilia group</taxon>
    </lineage>
</organism>
<dbReference type="Proteomes" id="UP000306631">
    <property type="component" value="Unassembled WGS sequence"/>
</dbReference>
<accession>A0A4S2D599</accession>
<evidence type="ECO:0000313" key="1">
    <source>
        <dbReference type="EMBL" id="TGY35773.1"/>
    </source>
</evidence>
<name>A0A4S2D599_STEMA</name>